<feature type="compositionally biased region" description="Acidic residues" evidence="3">
    <location>
        <begin position="19"/>
        <end position="42"/>
    </location>
</feature>
<proteinExistence type="predicted"/>
<dbReference type="AlphaFoldDB" id="A0ABD6BT58"/>
<dbReference type="RefSeq" id="WP_267647212.1">
    <property type="nucleotide sequence ID" value="NZ_JANHGR010000001.1"/>
</dbReference>
<feature type="compositionally biased region" description="Low complexity" evidence="3">
    <location>
        <begin position="86"/>
        <end position="97"/>
    </location>
</feature>
<dbReference type="InterPro" id="IPR010624">
    <property type="entry name" value="KaiC_dom"/>
</dbReference>
<accession>A0ABD6BT58</accession>
<keyword evidence="6" id="KW-1185">Reference proteome</keyword>
<evidence type="ECO:0000256" key="3">
    <source>
        <dbReference type="SAM" id="MobiDB-lite"/>
    </source>
</evidence>
<dbReference type="Proteomes" id="UP001597139">
    <property type="component" value="Unassembled WGS sequence"/>
</dbReference>
<dbReference type="PANTHER" id="PTHR43637:SF1">
    <property type="entry name" value="UPF0273 PROTEIN TM_0370"/>
    <property type="match status" value="1"/>
</dbReference>
<feature type="compositionally biased region" description="Acidic residues" evidence="3">
    <location>
        <begin position="160"/>
        <end position="169"/>
    </location>
</feature>
<feature type="compositionally biased region" description="Gly residues" evidence="3">
    <location>
        <begin position="100"/>
        <end position="129"/>
    </location>
</feature>
<dbReference type="PROSITE" id="PS51146">
    <property type="entry name" value="KAIC"/>
    <property type="match status" value="1"/>
</dbReference>
<organism evidence="5 6">
    <name type="scientific">Halolamina litorea</name>
    <dbReference type="NCBI Taxonomy" id="1515593"/>
    <lineage>
        <taxon>Archaea</taxon>
        <taxon>Methanobacteriati</taxon>
        <taxon>Methanobacteriota</taxon>
        <taxon>Stenosarchaea group</taxon>
        <taxon>Halobacteria</taxon>
        <taxon>Halobacteriales</taxon>
        <taxon>Haloferacaceae</taxon>
    </lineage>
</organism>
<comment type="caution">
    <text evidence="5">The sequence shown here is derived from an EMBL/GenBank/DDBJ whole genome shotgun (WGS) entry which is preliminary data.</text>
</comment>
<evidence type="ECO:0000313" key="5">
    <source>
        <dbReference type="EMBL" id="MFD1567759.1"/>
    </source>
</evidence>
<dbReference type="InterPro" id="IPR027417">
    <property type="entry name" value="P-loop_NTPase"/>
</dbReference>
<evidence type="ECO:0000256" key="2">
    <source>
        <dbReference type="ARBA" id="ARBA00022840"/>
    </source>
</evidence>
<gene>
    <name evidence="5" type="ORF">ACFSAU_09655</name>
</gene>
<dbReference type="EMBL" id="JBHUCZ010000009">
    <property type="protein sequence ID" value="MFD1567759.1"/>
    <property type="molecule type" value="Genomic_DNA"/>
</dbReference>
<evidence type="ECO:0000313" key="6">
    <source>
        <dbReference type="Proteomes" id="UP001597139"/>
    </source>
</evidence>
<reference evidence="5 6" key="1">
    <citation type="journal article" date="2019" name="Int. J. Syst. Evol. Microbiol.">
        <title>The Global Catalogue of Microorganisms (GCM) 10K type strain sequencing project: providing services to taxonomists for standard genome sequencing and annotation.</title>
        <authorList>
            <consortium name="The Broad Institute Genomics Platform"/>
            <consortium name="The Broad Institute Genome Sequencing Center for Infectious Disease"/>
            <person name="Wu L."/>
            <person name="Ma J."/>
        </authorList>
    </citation>
    <scope>NUCLEOTIDE SEQUENCE [LARGE SCALE GENOMIC DNA]</scope>
    <source>
        <strain evidence="5 6">CGMCC 1.12859</strain>
    </source>
</reference>
<dbReference type="InterPro" id="IPR014774">
    <property type="entry name" value="KaiC-like_dom"/>
</dbReference>
<name>A0ABD6BT58_9EURY</name>
<dbReference type="NCBIfam" id="TIGR03880">
    <property type="entry name" value="KaiC_arch_3"/>
    <property type="match status" value="1"/>
</dbReference>
<dbReference type="Gene3D" id="3.40.50.300">
    <property type="entry name" value="P-loop containing nucleotide triphosphate hydrolases"/>
    <property type="match status" value="1"/>
</dbReference>
<dbReference type="CDD" id="cd01124">
    <property type="entry name" value="KaiC-like"/>
    <property type="match status" value="1"/>
</dbReference>
<dbReference type="Pfam" id="PF06745">
    <property type="entry name" value="ATPase"/>
    <property type="match status" value="1"/>
</dbReference>
<evidence type="ECO:0000256" key="1">
    <source>
        <dbReference type="ARBA" id="ARBA00022741"/>
    </source>
</evidence>
<sequence>MREAEEAEEDDSPRATADADSESETGDDGESDTDAGTDDATDADSTAETPPADEPGGSDDPFGGSQRSAGGDDPFGGVNGDDTADTTDAPDAGASDPFGGNQGSTEGGDPFGGNAGGGDPFGGGEGFGGDFADRGSGRGGGGFGGEGGFGGDDGFGSEPESFDEAELDSDIDRIDVGIEGLDEMILGGVPERSLMVSIGSAGTGKTTFGLQFLTEALENGGRGIYITLEESREAILSTAEEKGWSFREWRNEGRLAIVAMDPIEMANSLSSIRNDISRLVEEFNADRLVLDSVSLLEMMYDHPAERRSEVFDFARSLKRAGVTTMLTSEASSEDAYTSRYGIIEYLVDAVFILQYVRPSDFRETRLAVEIQKIRDANHSRETKPYEITNEGISVYRQANIF</sequence>
<evidence type="ECO:0000259" key="4">
    <source>
        <dbReference type="PROSITE" id="PS51146"/>
    </source>
</evidence>
<keyword evidence="2" id="KW-0067">ATP-binding</keyword>
<dbReference type="GO" id="GO:0005524">
    <property type="term" value="F:ATP binding"/>
    <property type="evidence" value="ECO:0007669"/>
    <property type="project" value="UniProtKB-KW"/>
</dbReference>
<feature type="domain" description="KaiC" evidence="4">
    <location>
        <begin position="172"/>
        <end position="401"/>
    </location>
</feature>
<protein>
    <submittedName>
        <fullName evidence="5">KaiC domain-containing protein</fullName>
    </submittedName>
</protein>
<dbReference type="PANTHER" id="PTHR43637">
    <property type="entry name" value="UPF0273 PROTEIN TM_0370"/>
    <property type="match status" value="1"/>
</dbReference>
<feature type="compositionally biased region" description="Acidic residues" evidence="3">
    <location>
        <begin position="1"/>
        <end position="11"/>
    </location>
</feature>
<keyword evidence="1" id="KW-0547">Nucleotide-binding</keyword>
<dbReference type="SUPFAM" id="SSF52540">
    <property type="entry name" value="P-loop containing nucleoside triphosphate hydrolases"/>
    <property type="match status" value="1"/>
</dbReference>
<dbReference type="InterPro" id="IPR022420">
    <property type="entry name" value="Circ_KaiC_arc"/>
</dbReference>
<feature type="region of interest" description="Disordered" evidence="3">
    <location>
        <begin position="1"/>
        <end position="169"/>
    </location>
</feature>
<feature type="compositionally biased region" description="Gly residues" evidence="3">
    <location>
        <begin position="137"/>
        <end position="154"/>
    </location>
</feature>